<proteinExistence type="predicted"/>
<accession>A0A5B0R9R5</accession>
<name>A0A5B0R9R5_PUCGR</name>
<evidence type="ECO:0000313" key="2">
    <source>
        <dbReference type="Proteomes" id="UP000325313"/>
    </source>
</evidence>
<gene>
    <name evidence="1" type="ORF">PGTUg99_037063</name>
</gene>
<comment type="caution">
    <text evidence="1">The sequence shown here is derived from an EMBL/GenBank/DDBJ whole genome shotgun (WGS) entry which is preliminary data.</text>
</comment>
<dbReference type="AlphaFoldDB" id="A0A5B0R9R5"/>
<sequence>MKNRNFLEEPPCSSDFSDIQILLINYFSNSKTNSSVILCALSLIGYWYKNQYNLEFKTSFKDDKDYWDSVVPIMNDLFNFKDHYSFRAFYLKIESKKYGLM</sequence>
<evidence type="ECO:0000313" key="1">
    <source>
        <dbReference type="EMBL" id="KAA1122360.1"/>
    </source>
</evidence>
<dbReference type="Proteomes" id="UP000325313">
    <property type="component" value="Unassembled WGS sequence"/>
</dbReference>
<dbReference type="EMBL" id="VDEP01000236">
    <property type="protein sequence ID" value="KAA1122360.1"/>
    <property type="molecule type" value="Genomic_DNA"/>
</dbReference>
<organism evidence="1 2">
    <name type="scientific">Puccinia graminis f. sp. tritici</name>
    <dbReference type="NCBI Taxonomy" id="56615"/>
    <lineage>
        <taxon>Eukaryota</taxon>
        <taxon>Fungi</taxon>
        <taxon>Dikarya</taxon>
        <taxon>Basidiomycota</taxon>
        <taxon>Pucciniomycotina</taxon>
        <taxon>Pucciniomycetes</taxon>
        <taxon>Pucciniales</taxon>
        <taxon>Pucciniaceae</taxon>
        <taxon>Puccinia</taxon>
    </lineage>
</organism>
<reference evidence="1 2" key="1">
    <citation type="submission" date="2019-05" db="EMBL/GenBank/DDBJ databases">
        <title>Emergence of the Ug99 lineage of the wheat stem rust pathogen through somatic hybridization.</title>
        <authorList>
            <person name="Li F."/>
            <person name="Upadhyaya N.M."/>
            <person name="Sperschneider J."/>
            <person name="Matny O."/>
            <person name="Nguyen-Phuc H."/>
            <person name="Mago R."/>
            <person name="Raley C."/>
            <person name="Miller M.E."/>
            <person name="Silverstein K.A.T."/>
            <person name="Henningsen E."/>
            <person name="Hirsch C.D."/>
            <person name="Visser B."/>
            <person name="Pretorius Z.A."/>
            <person name="Steffenson B.J."/>
            <person name="Schwessinger B."/>
            <person name="Dodds P.N."/>
            <person name="Figueroa M."/>
        </authorList>
    </citation>
    <scope>NUCLEOTIDE SEQUENCE [LARGE SCALE GENOMIC DNA]</scope>
    <source>
        <strain evidence="1 2">Ug99</strain>
    </source>
</reference>
<protein>
    <submittedName>
        <fullName evidence="1">Uncharacterized protein</fullName>
    </submittedName>
</protein>